<evidence type="ECO:0000313" key="2">
    <source>
        <dbReference type="EMBL" id="SHH32711.1"/>
    </source>
</evidence>
<keyword evidence="1" id="KW-1133">Transmembrane helix</keyword>
<name>A0A1M5S2N5_9FIRM</name>
<dbReference type="Proteomes" id="UP000242520">
    <property type="component" value="Unassembled WGS sequence"/>
</dbReference>
<gene>
    <name evidence="2" type="ORF">SAMN02744040_01615</name>
</gene>
<sequence length="56" mass="6767">MYKFFLFLGVGLYLLFWDVYTLKKKNLSKDYKIARFLGGAYITVSFVYLIYNSFMR</sequence>
<feature type="transmembrane region" description="Helical" evidence="1">
    <location>
        <begin position="31"/>
        <end position="51"/>
    </location>
</feature>
<organism evidence="2 3">
    <name type="scientific">Tepidibacter thalassicus DSM 15285</name>
    <dbReference type="NCBI Taxonomy" id="1123350"/>
    <lineage>
        <taxon>Bacteria</taxon>
        <taxon>Bacillati</taxon>
        <taxon>Bacillota</taxon>
        <taxon>Clostridia</taxon>
        <taxon>Peptostreptococcales</taxon>
        <taxon>Peptostreptococcaceae</taxon>
        <taxon>Tepidibacter</taxon>
    </lineage>
</organism>
<protein>
    <submittedName>
        <fullName evidence="2">Uncharacterized protein</fullName>
    </submittedName>
</protein>
<keyword evidence="3" id="KW-1185">Reference proteome</keyword>
<keyword evidence="1" id="KW-0812">Transmembrane</keyword>
<dbReference type="NCBIfam" id="NF042414">
    <property type="entry name" value="CLC_0170_fam"/>
    <property type="match status" value="1"/>
</dbReference>
<keyword evidence="1" id="KW-0472">Membrane</keyword>
<dbReference type="InterPro" id="IPR049971">
    <property type="entry name" value="CLC_0170-like"/>
</dbReference>
<dbReference type="STRING" id="1123350.SAMN02744040_01615"/>
<dbReference type="EMBL" id="FQXH01000016">
    <property type="protein sequence ID" value="SHH32711.1"/>
    <property type="molecule type" value="Genomic_DNA"/>
</dbReference>
<proteinExistence type="predicted"/>
<dbReference type="AlphaFoldDB" id="A0A1M5S2N5"/>
<reference evidence="3" key="1">
    <citation type="submission" date="2016-11" db="EMBL/GenBank/DDBJ databases">
        <authorList>
            <person name="Varghese N."/>
            <person name="Submissions S."/>
        </authorList>
    </citation>
    <scope>NUCLEOTIDE SEQUENCE [LARGE SCALE GENOMIC DNA]</scope>
    <source>
        <strain evidence="3">DSM 15285</strain>
    </source>
</reference>
<accession>A0A1M5S2N5</accession>
<evidence type="ECO:0000313" key="3">
    <source>
        <dbReference type="Proteomes" id="UP000242520"/>
    </source>
</evidence>
<evidence type="ECO:0000256" key="1">
    <source>
        <dbReference type="SAM" id="Phobius"/>
    </source>
</evidence>
<dbReference type="RefSeq" id="WP_178137472.1">
    <property type="nucleotide sequence ID" value="NZ_FQXH01000016.1"/>
</dbReference>